<dbReference type="Proteomes" id="UP001458415">
    <property type="component" value="Unassembled WGS sequence"/>
</dbReference>
<gene>
    <name evidence="1" type="ORF">ABT317_46790</name>
</gene>
<keyword evidence="2" id="KW-1185">Reference proteome</keyword>
<evidence type="ECO:0000313" key="1">
    <source>
        <dbReference type="EMBL" id="MER6984266.1"/>
    </source>
</evidence>
<organism evidence="1 2">
    <name type="scientific">Streptomyces carpinensis</name>
    <dbReference type="NCBI Taxonomy" id="66369"/>
    <lineage>
        <taxon>Bacteria</taxon>
        <taxon>Bacillati</taxon>
        <taxon>Actinomycetota</taxon>
        <taxon>Actinomycetes</taxon>
        <taxon>Kitasatosporales</taxon>
        <taxon>Streptomycetaceae</taxon>
        <taxon>Streptomyces</taxon>
    </lineage>
</organism>
<feature type="non-terminal residue" evidence="1">
    <location>
        <position position="61"/>
    </location>
</feature>
<dbReference type="EMBL" id="JBEPCU010001731">
    <property type="protein sequence ID" value="MER6984266.1"/>
    <property type="molecule type" value="Genomic_DNA"/>
</dbReference>
<protein>
    <submittedName>
        <fullName evidence="1">Uncharacterized protein</fullName>
    </submittedName>
</protein>
<comment type="caution">
    <text evidence="1">The sequence shown here is derived from an EMBL/GenBank/DDBJ whole genome shotgun (WGS) entry which is preliminary data.</text>
</comment>
<proteinExistence type="predicted"/>
<reference evidence="1 2" key="1">
    <citation type="submission" date="2024-06" db="EMBL/GenBank/DDBJ databases">
        <title>The Natural Products Discovery Center: Release of the First 8490 Sequenced Strains for Exploring Actinobacteria Biosynthetic Diversity.</title>
        <authorList>
            <person name="Kalkreuter E."/>
            <person name="Kautsar S.A."/>
            <person name="Yang D."/>
            <person name="Bader C.D."/>
            <person name="Teijaro C.N."/>
            <person name="Fluegel L."/>
            <person name="Davis C.M."/>
            <person name="Simpson J.R."/>
            <person name="Lauterbach L."/>
            <person name="Steele A.D."/>
            <person name="Gui C."/>
            <person name="Meng S."/>
            <person name="Li G."/>
            <person name="Viehrig K."/>
            <person name="Ye F."/>
            <person name="Su P."/>
            <person name="Kiefer A.F."/>
            <person name="Nichols A."/>
            <person name="Cepeda A.J."/>
            <person name="Yan W."/>
            <person name="Fan B."/>
            <person name="Jiang Y."/>
            <person name="Adhikari A."/>
            <person name="Zheng C.-J."/>
            <person name="Schuster L."/>
            <person name="Cowan T.M."/>
            <person name="Smanski M.J."/>
            <person name="Chevrette M.G."/>
            <person name="De Carvalho L.P.S."/>
            <person name="Shen B."/>
        </authorList>
    </citation>
    <scope>NUCLEOTIDE SEQUENCE [LARGE SCALE GENOMIC DNA]</scope>
    <source>
        <strain evidence="1 2">NPDC000634</strain>
    </source>
</reference>
<name>A0ABV1WJA1_9ACTN</name>
<sequence>MSLHGLLDAVVKDPALEEAITAATGAGRMHVDLVGPPAARPFAVAALAREAARPVLAVTAT</sequence>
<evidence type="ECO:0000313" key="2">
    <source>
        <dbReference type="Proteomes" id="UP001458415"/>
    </source>
</evidence>
<accession>A0ABV1WJA1</accession>